<dbReference type="PANTHER" id="PTHR10974:SF1">
    <property type="entry name" value="FI08016P-RELATED"/>
    <property type="match status" value="1"/>
</dbReference>
<dbReference type="InterPro" id="IPR004245">
    <property type="entry name" value="DUF229"/>
</dbReference>
<evidence type="ECO:0000256" key="1">
    <source>
        <dbReference type="SAM" id="Phobius"/>
    </source>
</evidence>
<name>A0A9P0IAZ4_SPOLI</name>
<dbReference type="GO" id="GO:0005615">
    <property type="term" value="C:extracellular space"/>
    <property type="evidence" value="ECO:0007669"/>
    <property type="project" value="TreeGrafter"/>
</dbReference>
<organism evidence="2 3">
    <name type="scientific">Spodoptera littoralis</name>
    <name type="common">Egyptian cotton leafworm</name>
    <dbReference type="NCBI Taxonomy" id="7109"/>
    <lineage>
        <taxon>Eukaryota</taxon>
        <taxon>Metazoa</taxon>
        <taxon>Ecdysozoa</taxon>
        <taxon>Arthropoda</taxon>
        <taxon>Hexapoda</taxon>
        <taxon>Insecta</taxon>
        <taxon>Pterygota</taxon>
        <taxon>Neoptera</taxon>
        <taxon>Endopterygota</taxon>
        <taxon>Lepidoptera</taxon>
        <taxon>Glossata</taxon>
        <taxon>Ditrysia</taxon>
        <taxon>Noctuoidea</taxon>
        <taxon>Noctuidae</taxon>
        <taxon>Amphipyrinae</taxon>
        <taxon>Spodoptera</taxon>
    </lineage>
</organism>
<dbReference type="PANTHER" id="PTHR10974">
    <property type="entry name" value="FI08016P-RELATED"/>
    <property type="match status" value="1"/>
</dbReference>
<proteinExistence type="predicted"/>
<keyword evidence="3" id="KW-1185">Reference proteome</keyword>
<evidence type="ECO:0008006" key="4">
    <source>
        <dbReference type="Google" id="ProtNLM"/>
    </source>
</evidence>
<dbReference type="SUPFAM" id="SSF53649">
    <property type="entry name" value="Alkaline phosphatase-like"/>
    <property type="match status" value="1"/>
</dbReference>
<dbReference type="EMBL" id="LR824558">
    <property type="protein sequence ID" value="CAH1642555.1"/>
    <property type="molecule type" value="Genomic_DNA"/>
</dbReference>
<keyword evidence="1" id="KW-0812">Transmembrane</keyword>
<evidence type="ECO:0000313" key="2">
    <source>
        <dbReference type="EMBL" id="CAH1642555.1"/>
    </source>
</evidence>
<dbReference type="AlphaFoldDB" id="A0A9P0IAZ4"/>
<sequence length="675" mass="77674">MSKRWYRSRRNHLIIIVITIICIIYYISDSWQRGLNMDLTRRTEKPADPISVVVPSKIVQKGIKRKSILKLIESRIKESLQQDKGQGCNVPQLDPFAEELVALEKKKKRPNIVCNDPDWVKCYISKCWVVKDILETTTDLVCTYQDILYQSDWKYHLGPVRTIQNHGFFTLDKSDHIKIKCTGKRGDSNSYTTWYGYHVGFRKSVERFPTPPGREDTYNVMIFGFDSTSKLGIIRNLPKSFDHIKNHLKATVMDAYNIVGDGTPAALFPILSGKTELELPDVRKASSNGTLDSFPFLFYKLKEDGYRTAYFEDMPGIGTFQYRFNGFKRQPADHYLRSFYLEMNKRGKWLKQHQYCIGDTPQYKVMMNITEQFMQLDGKRFGFTFVADITHDASYISLADDDFLILLRRLEEKGHLEDTLVILMTDHGPRFSSVRGTLQGKLEERLAFMAVRLPDRMQRSQPYAQMNLEQNAAVLTTPHDVYATIVDVLKLPQHKNPYKIPGADFPRGMSLIEPIPKNRSCSEAGIQPHWCACVNWKNVTDSSMIQRTAEAFVNYINQLTEPQRSLCVPRTLKEIKWVMVQAPNKDVLSFGGAKDNDGYLAKFGKAIKVSKQTYQVQVAVGPGYGVYEASMTYLVYEDKFIMDSRDISRTNVYGDEPKCISATHPHLNMYCYCKK</sequence>
<dbReference type="FunFam" id="3.40.720.10:FF:000017">
    <property type="entry name" value="Predicted protein"/>
    <property type="match status" value="1"/>
</dbReference>
<dbReference type="Proteomes" id="UP001153321">
    <property type="component" value="Chromosome 27"/>
</dbReference>
<reference evidence="2" key="1">
    <citation type="submission" date="2022-02" db="EMBL/GenBank/DDBJ databases">
        <authorList>
            <person name="King R."/>
        </authorList>
    </citation>
    <scope>NUCLEOTIDE SEQUENCE</scope>
</reference>
<feature type="transmembrane region" description="Helical" evidence="1">
    <location>
        <begin position="12"/>
        <end position="28"/>
    </location>
</feature>
<evidence type="ECO:0000313" key="3">
    <source>
        <dbReference type="Proteomes" id="UP001153321"/>
    </source>
</evidence>
<protein>
    <recommendedName>
        <fullName evidence="4">DUF229 domain containing protein</fullName>
    </recommendedName>
</protein>
<dbReference type="Gene3D" id="3.40.720.10">
    <property type="entry name" value="Alkaline Phosphatase, subunit A"/>
    <property type="match status" value="1"/>
</dbReference>
<dbReference type="InterPro" id="IPR017850">
    <property type="entry name" value="Alkaline_phosphatase_core_sf"/>
</dbReference>
<keyword evidence="1" id="KW-0472">Membrane</keyword>
<accession>A0A9P0IAZ4</accession>
<dbReference type="CDD" id="cd16021">
    <property type="entry name" value="ALP_like"/>
    <property type="match status" value="1"/>
</dbReference>
<keyword evidence="1" id="KW-1133">Transmembrane helix</keyword>
<dbReference type="Pfam" id="PF02995">
    <property type="entry name" value="DUF229"/>
    <property type="match status" value="1"/>
</dbReference>
<gene>
    <name evidence="2" type="ORF">SPLIT_LOCUS7911</name>
</gene>